<reference evidence="3 4" key="1">
    <citation type="submission" date="2024-02" db="EMBL/GenBank/DDBJ databases">
        <authorList>
            <person name="Chen Y."/>
            <person name="Shah S."/>
            <person name="Dougan E. K."/>
            <person name="Thang M."/>
            <person name="Chan C."/>
        </authorList>
    </citation>
    <scope>NUCLEOTIDE SEQUENCE [LARGE SCALE GENOMIC DNA]</scope>
</reference>
<feature type="chain" id="PRO_5045634203" description="Sulfotransferase domain-containing protein" evidence="2">
    <location>
        <begin position="16"/>
        <end position="297"/>
    </location>
</feature>
<organism evidence="3 4">
    <name type="scientific">Durusdinium trenchii</name>
    <dbReference type="NCBI Taxonomy" id="1381693"/>
    <lineage>
        <taxon>Eukaryota</taxon>
        <taxon>Sar</taxon>
        <taxon>Alveolata</taxon>
        <taxon>Dinophyceae</taxon>
        <taxon>Suessiales</taxon>
        <taxon>Symbiodiniaceae</taxon>
        <taxon>Durusdinium</taxon>
    </lineage>
</organism>
<protein>
    <recommendedName>
        <fullName evidence="5">Sulfotransferase domain-containing protein</fullName>
    </recommendedName>
</protein>
<comment type="caution">
    <text evidence="3">The sequence shown here is derived from an EMBL/GenBank/DDBJ whole genome shotgun (WGS) entry which is preliminary data.</text>
</comment>
<keyword evidence="4" id="KW-1185">Reference proteome</keyword>
<evidence type="ECO:0000313" key="4">
    <source>
        <dbReference type="Proteomes" id="UP001642484"/>
    </source>
</evidence>
<gene>
    <name evidence="3" type="ORF">CCMP2556_LOCUS18831</name>
</gene>
<evidence type="ECO:0000313" key="3">
    <source>
        <dbReference type="EMBL" id="CAK9032863.1"/>
    </source>
</evidence>
<evidence type="ECO:0000256" key="1">
    <source>
        <dbReference type="SAM" id="MobiDB-lite"/>
    </source>
</evidence>
<evidence type="ECO:0008006" key="5">
    <source>
        <dbReference type="Google" id="ProtNLM"/>
    </source>
</evidence>
<dbReference type="Proteomes" id="UP001642484">
    <property type="component" value="Unassembled WGS sequence"/>
</dbReference>
<accession>A0ABP0L134</accession>
<dbReference type="Gene3D" id="3.40.50.300">
    <property type="entry name" value="P-loop containing nucleotide triphosphate hydrolases"/>
    <property type="match status" value="1"/>
</dbReference>
<evidence type="ECO:0000256" key="2">
    <source>
        <dbReference type="SAM" id="SignalP"/>
    </source>
</evidence>
<proteinExistence type="predicted"/>
<dbReference type="EMBL" id="CAXAMN010010824">
    <property type="protein sequence ID" value="CAK9032863.1"/>
    <property type="molecule type" value="Genomic_DNA"/>
</dbReference>
<dbReference type="InterPro" id="IPR027417">
    <property type="entry name" value="P-loop_NTPase"/>
</dbReference>
<feature type="region of interest" description="Disordered" evidence="1">
    <location>
        <begin position="248"/>
        <end position="267"/>
    </location>
</feature>
<name>A0ABP0L134_9DINO</name>
<keyword evidence="2" id="KW-0732">Signal</keyword>
<dbReference type="SUPFAM" id="SSF52540">
    <property type="entry name" value="P-loop containing nucleoside triphosphate hydrolases"/>
    <property type="match status" value="1"/>
</dbReference>
<feature type="signal peptide" evidence="2">
    <location>
        <begin position="1"/>
        <end position="15"/>
    </location>
</feature>
<feature type="compositionally biased region" description="Polar residues" evidence="1">
    <location>
        <begin position="251"/>
        <end position="264"/>
    </location>
</feature>
<sequence>MTPLMLGLMVFLTSAERFDPTPDGPDTQLLQQKLMLKETLPTQKPWQKYTFLVGATHKAGTHLLREVMCFAFDIMGARDSCMYPEFRGIGEGVTSTGVSDCNEMDAPIQYHQSVRSSVILRLREEGPLRGVMTIRDPLDMVASGYVYHHRGAEPDFPFMPKNITQLSPAEGVPLMALYWLPIITAMTTAFEVKGNDVLAVRYETITNSSDSFNASVGEMVEFLFRGYMSPKQKQQILDAASREDLHLHPTASVSDDPSVTNHTSPPDDITEAKEAWKFLGKDLQRTYHHLRTILGYV</sequence>